<dbReference type="PANTHER" id="PTHR12942">
    <property type="entry name" value="STEP II SPLICING FACTOR SLU7"/>
    <property type="match status" value="1"/>
</dbReference>
<keyword evidence="3 7" id="KW-0507">mRNA processing</keyword>
<evidence type="ECO:0000256" key="5">
    <source>
        <dbReference type="ARBA" id="ARBA00023187"/>
    </source>
</evidence>
<evidence type="ECO:0000256" key="8">
    <source>
        <dbReference type="SAM" id="MobiDB-lite"/>
    </source>
</evidence>
<dbReference type="VEuPathDB" id="FungiDB:GWK60_H04829"/>
<proteinExistence type="inferred from homology"/>
<gene>
    <name evidence="10" type="ORF">AO440_002102</name>
</gene>
<evidence type="ECO:0000313" key="10">
    <source>
        <dbReference type="EMBL" id="KTA96620.1"/>
    </source>
</evidence>
<comment type="caution">
    <text evidence="10">The sequence shown here is derived from an EMBL/GenBank/DDBJ whole genome shotgun (WGS) entry which is preliminary data.</text>
</comment>
<dbReference type="Proteomes" id="UP000054886">
    <property type="component" value="Unassembled WGS sequence"/>
</dbReference>
<organism evidence="10 11">
    <name type="scientific">Candida glabrata</name>
    <name type="common">Yeast</name>
    <name type="synonym">Torulopsis glabrata</name>
    <dbReference type="NCBI Taxonomy" id="5478"/>
    <lineage>
        <taxon>Eukaryota</taxon>
        <taxon>Fungi</taxon>
        <taxon>Dikarya</taxon>
        <taxon>Ascomycota</taxon>
        <taxon>Saccharomycotina</taxon>
        <taxon>Saccharomycetes</taxon>
        <taxon>Saccharomycetales</taxon>
        <taxon>Saccharomycetaceae</taxon>
        <taxon>Nakaseomyces</taxon>
    </lineage>
</organism>
<evidence type="ECO:0000256" key="7">
    <source>
        <dbReference type="RuleBase" id="RU367071"/>
    </source>
</evidence>
<comment type="function">
    <text evidence="7">Involved in pre-mRNA splicing.</text>
</comment>
<feature type="compositionally biased region" description="Basic residues" evidence="8">
    <location>
        <begin position="285"/>
        <end position="301"/>
    </location>
</feature>
<evidence type="ECO:0000256" key="4">
    <source>
        <dbReference type="ARBA" id="ARBA00022728"/>
    </source>
</evidence>
<keyword evidence="4 7" id="KW-0747">Spliceosome</keyword>
<sequence>MHNKKVTKDEKKNTKTKDVNEHIPNYIKNLPWYYQDIDKNSKNNSKEQDYLRHHRQRRNDKTIDIDNNDQAKIGTGIKDEFEVIVENKETTIDGTIKRRKDEKDWDARKDRWYGYSGKEYEEVLKKWEKSREDLNNTTEECAYDTDEEIEMMKLGLTPKDLEQNIKGSSVRLREDKAAYLKDIYSSTTNYDPKSRLYKSDDLGSIDEHSNMFLRHLTGEGKELSDLNKFARENAKESGIRDELVDADKVNHVLVANPTKLEVLRKQKELDSLKLTEEQNRQEQRKLKRKAKLLKKKAKKPKGTPQSDSTKAQLMDMYG</sequence>
<evidence type="ECO:0000256" key="1">
    <source>
        <dbReference type="ARBA" id="ARBA00004123"/>
    </source>
</evidence>
<comment type="similarity">
    <text evidence="2 7">Belongs to the SLU7 family.</text>
</comment>
<evidence type="ECO:0000256" key="3">
    <source>
        <dbReference type="ARBA" id="ARBA00022664"/>
    </source>
</evidence>
<dbReference type="GO" id="GO:0071021">
    <property type="term" value="C:U2-type post-spliceosomal complex"/>
    <property type="evidence" value="ECO:0007669"/>
    <property type="project" value="EnsemblFungi"/>
</dbReference>
<dbReference type="VEuPathDB" id="FungiDB:GVI51_H04763"/>
<feature type="domain" description="Pre-mRNA-splicing factor SLU7" evidence="9">
    <location>
        <begin position="104"/>
        <end position="296"/>
    </location>
</feature>
<evidence type="ECO:0000256" key="6">
    <source>
        <dbReference type="ARBA" id="ARBA00023242"/>
    </source>
</evidence>
<evidence type="ECO:0000256" key="2">
    <source>
        <dbReference type="ARBA" id="ARBA00007203"/>
    </source>
</evidence>
<feature type="region of interest" description="Disordered" evidence="8">
    <location>
        <begin position="274"/>
        <end position="318"/>
    </location>
</feature>
<feature type="compositionally biased region" description="Basic and acidic residues" evidence="8">
    <location>
        <begin position="37"/>
        <end position="51"/>
    </location>
</feature>
<keyword evidence="5 7" id="KW-0508">mRNA splicing</keyword>
<reference evidence="10 11" key="1">
    <citation type="submission" date="2015-10" db="EMBL/GenBank/DDBJ databases">
        <title>Draft genomes sequences of Candida glabrata isolates 1A, 1B, 2A, 2B, 3A and 3B.</title>
        <authorList>
            <person name="Haavelsrud O.E."/>
            <person name="Gaustad P."/>
        </authorList>
    </citation>
    <scope>NUCLEOTIDE SEQUENCE [LARGE SCALE GENOMIC DNA]</scope>
    <source>
        <strain evidence="10">910700640</strain>
    </source>
</reference>
<feature type="compositionally biased region" description="Basic and acidic residues" evidence="8">
    <location>
        <begin position="274"/>
        <end position="284"/>
    </location>
</feature>
<dbReference type="AlphaFoldDB" id="A0A0W0CB10"/>
<feature type="compositionally biased region" description="Basic and acidic residues" evidence="8">
    <location>
        <begin position="1"/>
        <end position="21"/>
    </location>
</feature>
<keyword evidence="6 7" id="KW-0539">Nucleus</keyword>
<dbReference type="InterPro" id="IPR021715">
    <property type="entry name" value="Slu7_dom"/>
</dbReference>
<dbReference type="InterPro" id="IPR039974">
    <property type="entry name" value="Splicing_factor_SLU7"/>
</dbReference>
<dbReference type="EMBL" id="LLZZ01000171">
    <property type="protein sequence ID" value="KTA96620.1"/>
    <property type="molecule type" value="Genomic_DNA"/>
</dbReference>
<evidence type="ECO:0000259" key="9">
    <source>
        <dbReference type="Pfam" id="PF11708"/>
    </source>
</evidence>
<dbReference type="PANTHER" id="PTHR12942:SF2">
    <property type="entry name" value="PRE-MRNA-SPLICING FACTOR SLU7"/>
    <property type="match status" value="1"/>
</dbReference>
<comment type="subunit">
    <text evidence="7">Associated with the spliceosome.</text>
</comment>
<protein>
    <recommendedName>
        <fullName evidence="7">Pre-mRNA-splicing factor SLU7</fullName>
    </recommendedName>
</protein>
<dbReference type="VEuPathDB" id="FungiDB:B1J91_H04917g"/>
<comment type="subcellular location">
    <subcellularLocation>
        <location evidence="1 7">Nucleus</location>
    </subcellularLocation>
</comment>
<feature type="region of interest" description="Disordered" evidence="8">
    <location>
        <begin position="1"/>
        <end position="22"/>
    </location>
</feature>
<name>A0A0W0CB10_CANGB</name>
<dbReference type="GO" id="GO:0000974">
    <property type="term" value="C:Prp19 complex"/>
    <property type="evidence" value="ECO:0007669"/>
    <property type="project" value="EnsemblFungi"/>
</dbReference>
<dbReference type="GO" id="GO:0030628">
    <property type="term" value="F:pre-mRNA 3'-splice site binding"/>
    <property type="evidence" value="ECO:0007669"/>
    <property type="project" value="UniProtKB-UniRule"/>
</dbReference>
<feature type="region of interest" description="Disordered" evidence="8">
    <location>
        <begin position="37"/>
        <end position="63"/>
    </location>
</feature>
<dbReference type="GO" id="GO:0000386">
    <property type="term" value="F:second spliceosomal transesterification activity"/>
    <property type="evidence" value="ECO:0007669"/>
    <property type="project" value="EnsemblFungi"/>
</dbReference>
<accession>A0A0W0CB10</accession>
<evidence type="ECO:0000313" key="11">
    <source>
        <dbReference type="Proteomes" id="UP000054886"/>
    </source>
</evidence>
<dbReference type="VEuPathDB" id="FungiDB:CAGL0H04917g"/>
<dbReference type="GO" id="GO:0000350">
    <property type="term" value="P:generation of catalytic spliceosome for second transesterification step"/>
    <property type="evidence" value="ECO:0007669"/>
    <property type="project" value="EnsemblFungi"/>
</dbReference>
<dbReference type="Pfam" id="PF11708">
    <property type="entry name" value="Slu7"/>
    <property type="match status" value="1"/>
</dbReference>